<reference evidence="4" key="1">
    <citation type="journal article" date="2019" name="Int. J. Syst. Evol. Microbiol.">
        <title>The Global Catalogue of Microorganisms (GCM) 10K type strain sequencing project: providing services to taxonomists for standard genome sequencing and annotation.</title>
        <authorList>
            <consortium name="The Broad Institute Genomics Platform"/>
            <consortium name="The Broad Institute Genome Sequencing Center for Infectious Disease"/>
            <person name="Wu L."/>
            <person name="Ma J."/>
        </authorList>
    </citation>
    <scope>NUCLEOTIDE SEQUENCE [LARGE SCALE GENOMIC DNA]</scope>
    <source>
        <strain evidence="4">LMG 24813</strain>
    </source>
</reference>
<evidence type="ECO:0000313" key="4">
    <source>
        <dbReference type="Proteomes" id="UP001595848"/>
    </source>
</evidence>
<evidence type="ECO:0000313" key="3">
    <source>
        <dbReference type="EMBL" id="MFC4201100.1"/>
    </source>
</evidence>
<dbReference type="RefSeq" id="WP_217963561.1">
    <property type="nucleotide sequence ID" value="NZ_JAHTBN010000002.1"/>
</dbReference>
<gene>
    <name evidence="3" type="ORF">ACFOY1_09050</name>
</gene>
<dbReference type="InterPro" id="IPR003313">
    <property type="entry name" value="AraC-bd"/>
</dbReference>
<evidence type="ECO:0000259" key="2">
    <source>
        <dbReference type="Pfam" id="PF02311"/>
    </source>
</evidence>
<dbReference type="Pfam" id="PF02311">
    <property type="entry name" value="AraC_binding"/>
    <property type="match status" value="1"/>
</dbReference>
<dbReference type="PANTHER" id="PTHR43698:SF1">
    <property type="entry name" value="BLL4564 PROTEIN"/>
    <property type="match status" value="1"/>
</dbReference>
<name>A0ABV8NZ09_9BURK</name>
<accession>A0ABV8NZ09</accession>
<protein>
    <submittedName>
        <fullName evidence="3">AraC family ligand binding domain-containing protein</fullName>
    </submittedName>
</protein>
<organism evidence="3 4">
    <name type="scientific">Candidimonas humi</name>
    <dbReference type="NCBI Taxonomy" id="683355"/>
    <lineage>
        <taxon>Bacteria</taxon>
        <taxon>Pseudomonadati</taxon>
        <taxon>Pseudomonadota</taxon>
        <taxon>Betaproteobacteria</taxon>
        <taxon>Burkholderiales</taxon>
        <taxon>Alcaligenaceae</taxon>
        <taxon>Candidimonas</taxon>
    </lineage>
</organism>
<proteinExistence type="predicted"/>
<comment type="caution">
    <text evidence="3">The sequence shown here is derived from an EMBL/GenBank/DDBJ whole genome shotgun (WGS) entry which is preliminary data.</text>
</comment>
<dbReference type="Proteomes" id="UP001595848">
    <property type="component" value="Unassembled WGS sequence"/>
</dbReference>
<keyword evidence="1" id="KW-0238">DNA-binding</keyword>
<dbReference type="EMBL" id="JBHSBV010000003">
    <property type="protein sequence ID" value="MFC4201100.1"/>
    <property type="molecule type" value="Genomic_DNA"/>
</dbReference>
<dbReference type="PANTHER" id="PTHR43698">
    <property type="entry name" value="RIBD C-TERMINAL DOMAIN CONTAINING PROTEIN"/>
    <property type="match status" value="1"/>
</dbReference>
<keyword evidence="4" id="KW-1185">Reference proteome</keyword>
<feature type="domain" description="AraC-type arabinose-binding/dimerisation" evidence="2">
    <location>
        <begin position="61"/>
        <end position="119"/>
    </location>
</feature>
<evidence type="ECO:0000256" key="1">
    <source>
        <dbReference type="ARBA" id="ARBA00023125"/>
    </source>
</evidence>
<sequence length="144" mass="15367">MNDLTMLPRHLTVVLDEDVLSVPARPEASTGRLETQMFLASGADGENTAMKAHYGAGVWSQWHSHPLGQILYILSGVCRVQREGGGVFYARAGDVVWLAPDETHRHGADEGGPMSYLSIQGVLGGEHALWAGQRCGTSRGAGPS</sequence>